<protein>
    <recommendedName>
        <fullName evidence="2">Outer membrane protein beta-barrel domain-containing protein</fullName>
    </recommendedName>
</protein>
<dbReference type="SUPFAM" id="SSF56925">
    <property type="entry name" value="OMPA-like"/>
    <property type="match status" value="1"/>
</dbReference>
<dbReference type="InterPro" id="IPR011250">
    <property type="entry name" value="OMP/PagP_B-barrel"/>
</dbReference>
<dbReference type="AlphaFoldDB" id="W2C8G1"/>
<feature type="transmembrane region" description="Helical" evidence="1">
    <location>
        <begin position="44"/>
        <end position="65"/>
    </location>
</feature>
<dbReference type="Pfam" id="PF13568">
    <property type="entry name" value="OMP_b-brl_2"/>
    <property type="match status" value="1"/>
</dbReference>
<proteinExistence type="predicted"/>
<dbReference type="InterPro" id="IPR025665">
    <property type="entry name" value="Beta-barrel_OMP_2"/>
</dbReference>
<comment type="caution">
    <text evidence="3">The sequence shown here is derived from an EMBL/GenBank/DDBJ whole genome shotgun (WGS) entry which is preliminary data.</text>
</comment>
<reference evidence="3 4" key="1">
    <citation type="submission" date="2013-11" db="EMBL/GenBank/DDBJ databases">
        <title>Single cell genomics of uncultured Tannerella BU063 (oral taxon 286).</title>
        <authorList>
            <person name="Beall C.J."/>
            <person name="Campbell A.G."/>
            <person name="Griffen A.L."/>
            <person name="Podar M."/>
            <person name="Leys E.J."/>
        </authorList>
    </citation>
    <scope>NUCLEOTIDE SEQUENCE [LARGE SCALE GENOMIC DNA]</scope>
    <source>
        <strain evidence="3">Cell 5</strain>
    </source>
</reference>
<evidence type="ECO:0000313" key="3">
    <source>
        <dbReference type="EMBL" id="ETK03415.1"/>
    </source>
</evidence>
<gene>
    <name evidence="3" type="ORF">T229_14210</name>
</gene>
<evidence type="ECO:0000256" key="1">
    <source>
        <dbReference type="SAM" id="Phobius"/>
    </source>
</evidence>
<name>W2C8G1_9BACT</name>
<evidence type="ECO:0000259" key="2">
    <source>
        <dbReference type="Pfam" id="PF13568"/>
    </source>
</evidence>
<keyword evidence="1" id="KW-1133">Transmembrane helix</keyword>
<keyword evidence="1" id="KW-0472">Membrane</keyword>
<keyword evidence="1" id="KW-0812">Transmembrane</keyword>
<dbReference type="EMBL" id="AYYC01000736">
    <property type="protein sequence ID" value="ETK03415.1"/>
    <property type="molecule type" value="Genomic_DNA"/>
</dbReference>
<dbReference type="PATRIC" id="fig|1410950.3.peg.2228"/>
<sequence length="429" mass="47557">MKKQDEWEKIVRSKLEDYEVQPDPADWEAIVGRLTRRRLWPRRWMYAAAAVALLILLFEGGRRLWRPDEPSERMADAKPVPTAPIATPSVAMPSVSSLPATVATPPPTAVAQVRTRTKAAPQTVAPAMTRLHAATPHEASLPPTDQPTDEPSVPDNAWLAETTISTADSLSLYAAEIPTAEEIEEAIEQSSDRMAVAATRPARRWGFGMGGGGYTTGLQGGGGDFNATFIRDDSRADLPPYDYGEGTADDALAYHRNETDRIDVKHARPLSFGLGVSYRLSDRWALQSGLTYTCLTSRWRTASIFDGHIRQRLHFVGIPVGVAYRIADWRRVRFYAAAGGAVEWNVAGSLRTIHTYGTERRSTEQSQRMKEWQWSTYARTGATYPLLPFLSLYAEVGASYYFDNGSSIETIRSAKPFYLSLQTGLRLGL</sequence>
<organism evidence="3 4">
    <name type="scientific">Tannerella sp. oral taxon BU063 isolate Cell 5</name>
    <dbReference type="NCBI Taxonomy" id="1410950"/>
    <lineage>
        <taxon>Bacteria</taxon>
        <taxon>Pseudomonadati</taxon>
        <taxon>Bacteroidota</taxon>
        <taxon>Bacteroidia</taxon>
        <taxon>Bacteroidales</taxon>
        <taxon>Tannerellaceae</taxon>
        <taxon>Tannerella</taxon>
    </lineage>
</organism>
<evidence type="ECO:0000313" key="4">
    <source>
        <dbReference type="Proteomes" id="UP000018872"/>
    </source>
</evidence>
<feature type="domain" description="Outer membrane protein beta-barrel" evidence="2">
    <location>
        <begin position="264"/>
        <end position="386"/>
    </location>
</feature>
<dbReference type="Gene3D" id="2.40.160.20">
    <property type="match status" value="1"/>
</dbReference>
<dbReference type="Proteomes" id="UP000018872">
    <property type="component" value="Unassembled WGS sequence"/>
</dbReference>
<accession>W2C8G1</accession>